<name>A0A4S3JRZ4_9EURO</name>
<dbReference type="VEuPathDB" id="FungiDB:EYZ11_002071"/>
<feature type="compositionally biased region" description="Low complexity" evidence="1">
    <location>
        <begin position="109"/>
        <end position="124"/>
    </location>
</feature>
<dbReference type="AlphaFoldDB" id="A0A4S3JRZ4"/>
<feature type="region of interest" description="Disordered" evidence="1">
    <location>
        <begin position="101"/>
        <end position="130"/>
    </location>
</feature>
<reference evidence="2 3" key="1">
    <citation type="submission" date="2019-03" db="EMBL/GenBank/DDBJ databases">
        <title>The genome sequence of a newly discovered highly antifungal drug resistant Aspergillus species, Aspergillus tanneri NIH 1004.</title>
        <authorList>
            <person name="Mounaud S."/>
            <person name="Singh I."/>
            <person name="Joardar V."/>
            <person name="Pakala S."/>
            <person name="Pakala S."/>
            <person name="Venepally P."/>
            <person name="Hoover J."/>
            <person name="Nierman W."/>
            <person name="Chung J."/>
            <person name="Losada L."/>
        </authorList>
    </citation>
    <scope>NUCLEOTIDE SEQUENCE [LARGE SCALE GENOMIC DNA]</scope>
    <source>
        <strain evidence="2 3">NIH1004</strain>
    </source>
</reference>
<feature type="region of interest" description="Disordered" evidence="1">
    <location>
        <begin position="162"/>
        <end position="194"/>
    </location>
</feature>
<evidence type="ECO:0000256" key="1">
    <source>
        <dbReference type="SAM" id="MobiDB-lite"/>
    </source>
</evidence>
<feature type="compositionally biased region" description="Basic and acidic residues" evidence="1">
    <location>
        <begin position="172"/>
        <end position="194"/>
    </location>
</feature>
<keyword evidence="3" id="KW-1185">Reference proteome</keyword>
<evidence type="ECO:0000313" key="3">
    <source>
        <dbReference type="Proteomes" id="UP000308092"/>
    </source>
</evidence>
<feature type="region of interest" description="Disordered" evidence="1">
    <location>
        <begin position="51"/>
        <end position="75"/>
    </location>
</feature>
<protein>
    <submittedName>
        <fullName evidence="2">Uncharacterized protein</fullName>
    </submittedName>
</protein>
<accession>A0A4S3JRZ4</accession>
<proteinExistence type="predicted"/>
<dbReference type="Proteomes" id="UP000308092">
    <property type="component" value="Unassembled WGS sequence"/>
</dbReference>
<organism evidence="2 3">
    <name type="scientific">Aspergillus tanneri</name>
    <dbReference type="NCBI Taxonomy" id="1220188"/>
    <lineage>
        <taxon>Eukaryota</taxon>
        <taxon>Fungi</taxon>
        <taxon>Dikarya</taxon>
        <taxon>Ascomycota</taxon>
        <taxon>Pezizomycotina</taxon>
        <taxon>Eurotiomycetes</taxon>
        <taxon>Eurotiomycetidae</taxon>
        <taxon>Eurotiales</taxon>
        <taxon>Aspergillaceae</taxon>
        <taxon>Aspergillus</taxon>
        <taxon>Aspergillus subgen. Circumdati</taxon>
    </lineage>
</organism>
<dbReference type="STRING" id="1220188.A0A4S3JRZ4"/>
<comment type="caution">
    <text evidence="2">The sequence shown here is derived from an EMBL/GenBank/DDBJ whole genome shotgun (WGS) entry which is preliminary data.</text>
</comment>
<gene>
    <name evidence="2" type="ORF">EYZ11_002071</name>
</gene>
<dbReference type="EMBL" id="SOSA01000043">
    <property type="protein sequence ID" value="THC98486.1"/>
    <property type="molecule type" value="Genomic_DNA"/>
</dbReference>
<sequence>MATSISPPSQLSSYSFNHPSITLTPPSSTTSTVLSDPGFTAVTATICTTNTNAPHRHQRPHLPSIPQVMEPTSELSDTGFYRQRAELAAYASRELINVPLSQRQKHQHQQQPRLRQSERTSTSPSPTPIVTADGVMLAANLNWLGPEEDGVASGKDHVKSFMEYDPAADSKLPADGEDQSRSRGYNYHDHSGRE</sequence>
<evidence type="ECO:0000313" key="2">
    <source>
        <dbReference type="EMBL" id="THC98486.1"/>
    </source>
</evidence>